<reference evidence="2 3" key="1">
    <citation type="submission" date="2018-07" db="EMBL/GenBank/DDBJ databases">
        <title>A draft genome of a endophytic bacteria, a new species of Pedobacter.</title>
        <authorList>
            <person name="Zhang Z.D."/>
            <person name="Chen Z.J."/>
        </authorList>
    </citation>
    <scope>NUCLEOTIDE SEQUENCE [LARGE SCALE GENOMIC DNA]</scope>
    <source>
        <strain evidence="2 3">RS10</strain>
    </source>
</reference>
<feature type="signal peptide" evidence="1">
    <location>
        <begin position="1"/>
        <end position="19"/>
    </location>
</feature>
<proteinExistence type="predicted"/>
<protein>
    <recommendedName>
        <fullName evidence="4">DUF481 domain-containing protein</fullName>
    </recommendedName>
</protein>
<accession>A0A366L143</accession>
<comment type="caution">
    <text evidence="2">The sequence shown here is derived from an EMBL/GenBank/DDBJ whole genome shotgun (WGS) entry which is preliminary data.</text>
</comment>
<feature type="chain" id="PRO_5016762457" description="DUF481 domain-containing protein" evidence="1">
    <location>
        <begin position="20"/>
        <end position="239"/>
    </location>
</feature>
<name>A0A366L143_9SPHI</name>
<gene>
    <name evidence="2" type="ORF">DRW42_10560</name>
</gene>
<evidence type="ECO:0008006" key="4">
    <source>
        <dbReference type="Google" id="ProtNLM"/>
    </source>
</evidence>
<evidence type="ECO:0000313" key="2">
    <source>
        <dbReference type="EMBL" id="RBQ07621.1"/>
    </source>
</evidence>
<sequence>MKFFVFPIFLLLCYFQSFAQYTDSTNYHVLLSSTGSINRTNEDRAYLLNNALNFGMKKESFVLNSTSAWLYGKQNNSLTNNDFSTTLNFNLYKTFPHFYYWGLVNYNTSYSLKLKNQLLAGGGVAYSILDKPNAYINLSDGVLFDQSSLIVGDSYHTYRNSLRLQYHFAIKELITIDGNHFLQNSFSRKGDHIIRSTTTLGLKLRKWISLTTALTYNKLNITQSENLNLTYGLTLDKYF</sequence>
<dbReference type="RefSeq" id="WP_113948794.1">
    <property type="nucleotide sequence ID" value="NZ_QNQU01000008.1"/>
</dbReference>
<dbReference type="Pfam" id="PF04338">
    <property type="entry name" value="DUF481"/>
    <property type="match status" value="1"/>
</dbReference>
<dbReference type="Proteomes" id="UP000252081">
    <property type="component" value="Unassembled WGS sequence"/>
</dbReference>
<dbReference type="AlphaFoldDB" id="A0A366L143"/>
<dbReference type="OrthoDB" id="789864at2"/>
<dbReference type="EMBL" id="QNQU01000008">
    <property type="protein sequence ID" value="RBQ07621.1"/>
    <property type="molecule type" value="Genomic_DNA"/>
</dbReference>
<keyword evidence="1" id="KW-0732">Signal</keyword>
<keyword evidence="3" id="KW-1185">Reference proteome</keyword>
<evidence type="ECO:0000313" key="3">
    <source>
        <dbReference type="Proteomes" id="UP000252081"/>
    </source>
</evidence>
<dbReference type="InterPro" id="IPR007433">
    <property type="entry name" value="DUF481"/>
</dbReference>
<evidence type="ECO:0000256" key="1">
    <source>
        <dbReference type="SAM" id="SignalP"/>
    </source>
</evidence>
<organism evidence="2 3">
    <name type="scientific">Pedobacter miscanthi</name>
    <dbReference type="NCBI Taxonomy" id="2259170"/>
    <lineage>
        <taxon>Bacteria</taxon>
        <taxon>Pseudomonadati</taxon>
        <taxon>Bacteroidota</taxon>
        <taxon>Sphingobacteriia</taxon>
        <taxon>Sphingobacteriales</taxon>
        <taxon>Sphingobacteriaceae</taxon>
        <taxon>Pedobacter</taxon>
    </lineage>
</organism>